<protein>
    <submittedName>
        <fullName evidence="1">Uncharacterized protein</fullName>
    </submittedName>
</protein>
<evidence type="ECO:0000313" key="2">
    <source>
        <dbReference type="Proteomes" id="UP001140011"/>
    </source>
</evidence>
<reference evidence="1" key="1">
    <citation type="submission" date="2022-07" db="EMBL/GenBank/DDBJ databases">
        <title>Phylogenomic reconstructions and comparative analyses of Kickxellomycotina fungi.</title>
        <authorList>
            <person name="Reynolds N.K."/>
            <person name="Stajich J.E."/>
            <person name="Barry K."/>
            <person name="Grigoriev I.V."/>
            <person name="Crous P."/>
            <person name="Smith M.E."/>
        </authorList>
    </citation>
    <scope>NUCLEOTIDE SEQUENCE</scope>
    <source>
        <strain evidence="1">BCRC 34297</strain>
    </source>
</reference>
<gene>
    <name evidence="1" type="ORF">GGI19_006026</name>
</gene>
<name>A0A9W8L7X1_9FUNG</name>
<dbReference type="Proteomes" id="UP001140011">
    <property type="component" value="Unassembled WGS sequence"/>
</dbReference>
<dbReference type="AlphaFoldDB" id="A0A9W8L7X1"/>
<dbReference type="OrthoDB" id="5542774at2759"/>
<evidence type="ECO:0000313" key="1">
    <source>
        <dbReference type="EMBL" id="KAJ2748643.1"/>
    </source>
</evidence>
<organism evidence="1 2">
    <name type="scientific">Coemansia pectinata</name>
    <dbReference type="NCBI Taxonomy" id="1052879"/>
    <lineage>
        <taxon>Eukaryota</taxon>
        <taxon>Fungi</taxon>
        <taxon>Fungi incertae sedis</taxon>
        <taxon>Zoopagomycota</taxon>
        <taxon>Kickxellomycotina</taxon>
        <taxon>Kickxellomycetes</taxon>
        <taxon>Kickxellales</taxon>
        <taxon>Kickxellaceae</taxon>
        <taxon>Coemansia</taxon>
    </lineage>
</organism>
<proteinExistence type="predicted"/>
<dbReference type="EMBL" id="JANBUH010001013">
    <property type="protein sequence ID" value="KAJ2748643.1"/>
    <property type="molecule type" value="Genomic_DNA"/>
</dbReference>
<comment type="caution">
    <text evidence="1">The sequence shown here is derived from an EMBL/GenBank/DDBJ whole genome shotgun (WGS) entry which is preliminary data.</text>
</comment>
<accession>A0A9W8L7X1</accession>
<keyword evidence="2" id="KW-1185">Reference proteome</keyword>
<sequence>MIRDHSGELLTPERLLAVVEPYFFVILDDFPAIYELIVGCQPRPNGVNVRDFNQLLARMKGFKRWTPQFSGTDVSRLDRLGLLQCCGLDHDVWLSDQMTGSFLNKMFKRVTEWKLESMMVVTDSGVTKMTDNMVCDTVQKWVRDLCAFVAEGDRVELLLDMATRCRNAYRSKCDIDRYGNLNDPGYLNAKEILTNNEHNSRLVFGIYDYELLYLYKYLAFIVSRDANTSTLTKDYLGQLAVRLRNRPQ</sequence>